<keyword evidence="2" id="KW-1003">Cell membrane</keyword>
<dbReference type="CDD" id="cd00077">
    <property type="entry name" value="HDc"/>
    <property type="match status" value="1"/>
</dbReference>
<dbReference type="PANTHER" id="PTHR43155:SF2">
    <property type="entry name" value="CYCLIC DI-GMP PHOSPHODIESTERASE PA4108"/>
    <property type="match status" value="1"/>
</dbReference>
<dbReference type="GO" id="GO:0007165">
    <property type="term" value="P:signal transduction"/>
    <property type="evidence" value="ECO:0007669"/>
    <property type="project" value="InterPro"/>
</dbReference>
<organism evidence="8 9">
    <name type="scientific">Metabacillus lacus</name>
    <dbReference type="NCBI Taxonomy" id="1983721"/>
    <lineage>
        <taxon>Bacteria</taxon>
        <taxon>Bacillati</taxon>
        <taxon>Bacillota</taxon>
        <taxon>Bacilli</taxon>
        <taxon>Bacillales</taxon>
        <taxon>Bacillaceae</taxon>
        <taxon>Metabacillus</taxon>
    </lineage>
</organism>
<evidence type="ECO:0000256" key="4">
    <source>
        <dbReference type="SAM" id="Phobius"/>
    </source>
</evidence>
<dbReference type="PANTHER" id="PTHR43155">
    <property type="entry name" value="CYCLIC DI-GMP PHOSPHODIESTERASE PA4108-RELATED"/>
    <property type="match status" value="1"/>
</dbReference>
<evidence type="ECO:0000256" key="2">
    <source>
        <dbReference type="ARBA" id="ARBA00022475"/>
    </source>
</evidence>
<evidence type="ECO:0000259" key="6">
    <source>
        <dbReference type="PROSITE" id="PS51831"/>
    </source>
</evidence>
<dbReference type="PROSITE" id="PS51831">
    <property type="entry name" value="HD"/>
    <property type="match status" value="1"/>
</dbReference>
<dbReference type="Pfam" id="PF13487">
    <property type="entry name" value="HD_5"/>
    <property type="match status" value="1"/>
</dbReference>
<sequence length="507" mass="56281">MEITMQTYKDFYLSLLKNYLIGSIVAIFGAGSLIVLSTLSISNEETVVILSIMAVALCSCAALELIVFTRHLAPIKAAFSQRKPSLHTQEKAFHQAQMFPELTFKRIMGPHFLGSTVPAISLAYGAISAGYLSVPLHYLFIAALVSFIITCMHAIIEFFLASKAIKPLLKAIRSKTLLYYHHDLALGQSSGASLRKKVLYCGLYIGAFPLLLFSLATQLQLTEAQYGLSAEYWSWAAGILIVSFFSAYGGAYLLFQGLIEPINLLHREMKSVGRGKTPYINEIYTDEFSELVGGFNKMVLYLNEREQKNRELLDGFFKTLAFTLDAKDPYTAGHSVRVAEYSALIAKCAAMPEDQIEQLKNSALLHDIGKIGIKDSILLKEGRLTEEEFNEIKKHPVIGAQILAQSGDSETIAPLIPGVKYHHERYDGQGYPEGLSGERIPVFGRIMAVADAFDAMTSDRPYRRGMNAAKALSILADGRGKQWDPYFADIFISEMKKSKNLDIKKHV</sequence>
<keyword evidence="9" id="KW-1185">Reference proteome</keyword>
<evidence type="ECO:0000259" key="7">
    <source>
        <dbReference type="PROSITE" id="PS51832"/>
    </source>
</evidence>
<dbReference type="InterPro" id="IPR006674">
    <property type="entry name" value="HD_domain"/>
</dbReference>
<evidence type="ECO:0000313" key="8">
    <source>
        <dbReference type="EMBL" id="MRX73773.1"/>
    </source>
</evidence>
<feature type="transmembrane region" description="Helical" evidence="4">
    <location>
        <begin position="112"/>
        <end position="132"/>
    </location>
</feature>
<proteinExistence type="predicted"/>
<feature type="transmembrane region" description="Helical" evidence="4">
    <location>
        <begin position="232"/>
        <end position="255"/>
    </location>
</feature>
<evidence type="ECO:0000259" key="5">
    <source>
        <dbReference type="PROSITE" id="PS50885"/>
    </source>
</evidence>
<name>A0A7X2J1K2_9BACI</name>
<accession>A0A7X2J1K2</accession>
<dbReference type="Gene3D" id="1.10.3210.10">
    <property type="entry name" value="Hypothetical protein af1432"/>
    <property type="match status" value="1"/>
</dbReference>
<dbReference type="PROSITE" id="PS50885">
    <property type="entry name" value="HAMP"/>
    <property type="match status" value="1"/>
</dbReference>
<dbReference type="SMART" id="SM00471">
    <property type="entry name" value="HDc"/>
    <property type="match status" value="1"/>
</dbReference>
<dbReference type="PROSITE" id="PS51832">
    <property type="entry name" value="HD_GYP"/>
    <property type="match status" value="1"/>
</dbReference>
<gene>
    <name evidence="8" type="ORF">GJU40_16650</name>
</gene>
<comment type="caution">
    <text evidence="8">The sequence shown here is derived from an EMBL/GenBank/DDBJ whole genome shotgun (WGS) entry which is preliminary data.</text>
</comment>
<feature type="transmembrane region" description="Helical" evidence="4">
    <location>
        <begin position="47"/>
        <end position="68"/>
    </location>
</feature>
<keyword evidence="3 4" id="KW-0472">Membrane</keyword>
<feature type="transmembrane region" description="Helical" evidence="4">
    <location>
        <begin position="138"/>
        <end position="160"/>
    </location>
</feature>
<evidence type="ECO:0000313" key="9">
    <source>
        <dbReference type="Proteomes" id="UP000448867"/>
    </source>
</evidence>
<feature type="domain" description="HD-GYP" evidence="7">
    <location>
        <begin position="309"/>
        <end position="507"/>
    </location>
</feature>
<feature type="transmembrane region" description="Helical" evidence="4">
    <location>
        <begin position="198"/>
        <end position="220"/>
    </location>
</feature>
<dbReference type="GO" id="GO:0005886">
    <property type="term" value="C:plasma membrane"/>
    <property type="evidence" value="ECO:0007669"/>
    <property type="project" value="UniProtKB-SubCell"/>
</dbReference>
<dbReference type="EMBL" id="WKKI01000045">
    <property type="protein sequence ID" value="MRX73773.1"/>
    <property type="molecule type" value="Genomic_DNA"/>
</dbReference>
<dbReference type="SUPFAM" id="SSF109604">
    <property type="entry name" value="HD-domain/PDEase-like"/>
    <property type="match status" value="1"/>
</dbReference>
<keyword evidence="4" id="KW-0812">Transmembrane</keyword>
<dbReference type="OrthoDB" id="9759601at2"/>
<protein>
    <submittedName>
        <fullName evidence="8">HD domain-containing protein</fullName>
    </submittedName>
</protein>
<evidence type="ECO:0000256" key="3">
    <source>
        <dbReference type="ARBA" id="ARBA00023136"/>
    </source>
</evidence>
<keyword evidence="4" id="KW-1133">Transmembrane helix</keyword>
<dbReference type="Proteomes" id="UP000448867">
    <property type="component" value="Unassembled WGS sequence"/>
</dbReference>
<feature type="transmembrane region" description="Helical" evidence="4">
    <location>
        <begin position="20"/>
        <end position="41"/>
    </location>
</feature>
<dbReference type="InterPro" id="IPR003607">
    <property type="entry name" value="HD/PDEase_dom"/>
</dbReference>
<feature type="domain" description="HD" evidence="6">
    <location>
        <begin position="331"/>
        <end position="456"/>
    </location>
</feature>
<reference evidence="8 9" key="1">
    <citation type="submission" date="2019-11" db="EMBL/GenBank/DDBJ databases">
        <title>Bacillus lacus genome.</title>
        <authorList>
            <person name="Allen C.J."/>
            <person name="Newman J.D."/>
        </authorList>
    </citation>
    <scope>NUCLEOTIDE SEQUENCE [LARGE SCALE GENOMIC DNA]</scope>
    <source>
        <strain evidence="8 9">KCTC 33946</strain>
    </source>
</reference>
<evidence type="ECO:0000256" key="1">
    <source>
        <dbReference type="ARBA" id="ARBA00004236"/>
    </source>
</evidence>
<dbReference type="InterPro" id="IPR037522">
    <property type="entry name" value="HD_GYP_dom"/>
</dbReference>
<dbReference type="InterPro" id="IPR003660">
    <property type="entry name" value="HAMP_dom"/>
</dbReference>
<dbReference type="AlphaFoldDB" id="A0A7X2J1K2"/>
<comment type="subcellular location">
    <subcellularLocation>
        <location evidence="1">Cell membrane</location>
    </subcellularLocation>
</comment>
<feature type="domain" description="HAMP" evidence="5">
    <location>
        <begin position="256"/>
        <end position="307"/>
    </location>
</feature>